<feature type="compositionally biased region" description="Polar residues" evidence="1">
    <location>
        <begin position="441"/>
        <end position="452"/>
    </location>
</feature>
<feature type="compositionally biased region" description="Basic and acidic residues" evidence="1">
    <location>
        <begin position="202"/>
        <end position="212"/>
    </location>
</feature>
<dbReference type="AlphaFoldDB" id="A0A2T0FCU5"/>
<feature type="region of interest" description="Disordered" evidence="1">
    <location>
        <begin position="64"/>
        <end position="167"/>
    </location>
</feature>
<dbReference type="RefSeq" id="XP_024662774.1">
    <property type="nucleotide sequence ID" value="XM_024807006.1"/>
</dbReference>
<feature type="region of interest" description="Disordered" evidence="1">
    <location>
        <begin position="291"/>
        <end position="329"/>
    </location>
</feature>
<protein>
    <submittedName>
        <fullName evidence="2">Uncharacterized protein</fullName>
    </submittedName>
</protein>
<feature type="compositionally biased region" description="Low complexity" evidence="1">
    <location>
        <begin position="491"/>
        <end position="504"/>
    </location>
</feature>
<feature type="compositionally biased region" description="Polar residues" evidence="1">
    <location>
        <begin position="73"/>
        <end position="141"/>
    </location>
</feature>
<feature type="compositionally biased region" description="Basic residues" evidence="1">
    <location>
        <begin position="757"/>
        <end position="768"/>
    </location>
</feature>
<name>A0A2T0FCU5_9ASCO</name>
<feature type="compositionally biased region" description="Polar residues" evidence="1">
    <location>
        <begin position="680"/>
        <end position="696"/>
    </location>
</feature>
<evidence type="ECO:0000313" key="2">
    <source>
        <dbReference type="EMBL" id="PRT52828.1"/>
    </source>
</evidence>
<sequence>MFRRRSRQYDRYREVNQGISTPAAAAAAAASTQRLSSSAAAEALRRHSLTQSDQTAMAQFDANAARGGMRRSASMTLAESQYARRTSFSSPQESARTNSLTRRNSLTSHTTVNRDQTGRTMSLTTTTVRQLGSFQLVSTKETPVRAPRTSQSHGSLRTQYQNQPTASFQESINSFDSELSVVREEPEFLDRISESPQPGPKDLPRDQREQSRGRQPAAVAAAGMVASSPLVNVTNALDSVHEGDETIDADTTIDSFIEAETTADHIIDLENQLRLENIPDTTAEAPEQFLMPDTASRSRSRSPMKPALRERKNSTASNTSERRNTHVSFETAHTEEYVYDAYDYDDYEETGHNLSALADLDANGNTHVTTVTAAALAAAKAKQLQQQQQQQQQQRSAPTSAQRQAQRRAAQAAARASPAKQQSPRNLRLSPVSTAAAAAASSHNNVQSQEAPSHTPDSEGDSVYSDAEDEFPKEQPQRRPMRQGLEQKQLSARPNPAPDSAAARALAAAAAISNSNGHLPTSIPRQSSIRTSVYKPRVEAAPSEVDSETVGHHYRVLLDDAASITSDSSFKRDRRTSTQSSPVRQDNIPQRNPQRMATTLRGQDRLSSLTGRSKRPDMVPPSPAGGFRSYSLRNQARPDPAQLMADANSNTALGAPPAVRPGGGLFSLRGDAPNMRTTRRTSVSGSITTPTQSTQQASRFVSRFSRDSDSEDEAFTAAINSISSEREQRRGFKSMFAHNENVKTPQRYSSAPEPRQKRGFFKRLFSRG</sequence>
<evidence type="ECO:0000256" key="1">
    <source>
        <dbReference type="SAM" id="MobiDB-lite"/>
    </source>
</evidence>
<gene>
    <name evidence="2" type="ORF">B9G98_00448</name>
</gene>
<accession>A0A2T0FCU5</accession>
<feature type="region of interest" description="Disordered" evidence="1">
    <location>
        <begin position="667"/>
        <end position="699"/>
    </location>
</feature>
<feature type="region of interest" description="Disordered" evidence="1">
    <location>
        <begin position="567"/>
        <end position="629"/>
    </location>
</feature>
<reference evidence="2 3" key="1">
    <citation type="submission" date="2017-04" db="EMBL/GenBank/DDBJ databases">
        <title>Genome sequencing of [Candida] sorbophila.</title>
        <authorList>
            <person name="Ahn J.O."/>
        </authorList>
    </citation>
    <scope>NUCLEOTIDE SEQUENCE [LARGE SCALE GENOMIC DNA]</scope>
    <source>
        <strain evidence="2 3">DS02</strain>
    </source>
</reference>
<feature type="region of interest" description="Disordered" evidence="1">
    <location>
        <begin position="387"/>
        <end position="504"/>
    </location>
</feature>
<dbReference type="EMBL" id="NDIQ01000001">
    <property type="protein sequence ID" value="PRT52828.1"/>
    <property type="molecule type" value="Genomic_DNA"/>
</dbReference>
<dbReference type="Proteomes" id="UP000238350">
    <property type="component" value="Unassembled WGS sequence"/>
</dbReference>
<proteinExistence type="predicted"/>
<comment type="caution">
    <text evidence="2">The sequence shown here is derived from an EMBL/GenBank/DDBJ whole genome shotgun (WGS) entry which is preliminary data.</text>
</comment>
<feature type="compositionally biased region" description="Polar residues" evidence="1">
    <location>
        <begin position="577"/>
        <end position="611"/>
    </location>
</feature>
<feature type="compositionally biased region" description="Low complexity" evidence="1">
    <location>
        <begin position="387"/>
        <end position="422"/>
    </location>
</feature>
<organism evidence="2 3">
    <name type="scientific">Wickerhamiella sorbophila</name>
    <dbReference type="NCBI Taxonomy" id="45607"/>
    <lineage>
        <taxon>Eukaryota</taxon>
        <taxon>Fungi</taxon>
        <taxon>Dikarya</taxon>
        <taxon>Ascomycota</taxon>
        <taxon>Saccharomycotina</taxon>
        <taxon>Dipodascomycetes</taxon>
        <taxon>Dipodascales</taxon>
        <taxon>Trichomonascaceae</taxon>
        <taxon>Wickerhamiella</taxon>
    </lineage>
</organism>
<evidence type="ECO:0000313" key="3">
    <source>
        <dbReference type="Proteomes" id="UP000238350"/>
    </source>
</evidence>
<feature type="compositionally biased region" description="Basic and acidic residues" evidence="1">
    <location>
        <begin position="183"/>
        <end position="193"/>
    </location>
</feature>
<dbReference type="GeneID" id="36514197"/>
<feature type="region of interest" description="Disordered" evidence="1">
    <location>
        <begin position="183"/>
        <end position="219"/>
    </location>
</feature>
<feature type="compositionally biased region" description="Polar residues" evidence="1">
    <location>
        <begin position="148"/>
        <end position="167"/>
    </location>
</feature>
<feature type="region of interest" description="Disordered" evidence="1">
    <location>
        <begin position="720"/>
        <end position="768"/>
    </location>
</feature>
<keyword evidence="3" id="KW-1185">Reference proteome</keyword>